<sequence length="474" mass="54054">MVLRLFRGSGRVADDNMDSPTDKGSEKPMTDFQREMILAERHAENVRKRQRENLLNKDASGSGKGGREQDMEEGMIMEDPLEGFQEEIHFPKPQESGDIGRTALFEDEVEEIQYAQASLVNRARVSKQRALHILEHPHCSKYLVGTVMRVLVMLSDAPDSVGSVHPNLVGTHVVFKLERLVKVKDYPVYGYNFGNHCDHDIREFMGNANYHFIGRVLTGQQSTAVCKVHLNEICSAPISQEEIKFGGEFITRDLTRAAANLRSVSLRVYSITTKQFTFTDEDVKLMLERKLLKESSTPVEFNGNRSKLIVAIQRISHEIELLTEMVQNDPSKLDQLRALENRKAEMDEQLQKMKAPTRTPLFVRNCAVLRASCEPNSRAGVMRKITQPTPMIMFNNPEIQQTTSHGNRKRERRSITDLTATEQRQLVKAYVEHIKNWDINKWEPKEGENSMEDSLDDISRFPGMTTLEAYEGSS</sequence>
<name>A0AAD8PGE8_BABGI</name>
<feature type="region of interest" description="Disordered" evidence="1">
    <location>
        <begin position="7"/>
        <end position="30"/>
    </location>
</feature>
<feature type="region of interest" description="Disordered" evidence="1">
    <location>
        <begin position="42"/>
        <end position="71"/>
    </location>
</feature>
<dbReference type="AlphaFoldDB" id="A0AAD8PGE8"/>
<dbReference type="Proteomes" id="UP001230268">
    <property type="component" value="Unassembled WGS sequence"/>
</dbReference>
<evidence type="ECO:0008006" key="4">
    <source>
        <dbReference type="Google" id="ProtNLM"/>
    </source>
</evidence>
<keyword evidence="3" id="KW-1185">Reference proteome</keyword>
<evidence type="ECO:0000313" key="3">
    <source>
        <dbReference type="Proteomes" id="UP001230268"/>
    </source>
</evidence>
<proteinExistence type="predicted"/>
<evidence type="ECO:0000256" key="1">
    <source>
        <dbReference type="SAM" id="MobiDB-lite"/>
    </source>
</evidence>
<accession>A0AAD8PGE8</accession>
<dbReference type="EMBL" id="JAVEPI010000001">
    <property type="protein sequence ID" value="KAK1444906.1"/>
    <property type="molecule type" value="Genomic_DNA"/>
</dbReference>
<feature type="compositionally biased region" description="Basic and acidic residues" evidence="1">
    <location>
        <begin position="42"/>
        <end position="55"/>
    </location>
</feature>
<reference evidence="2" key="1">
    <citation type="submission" date="2023-08" db="EMBL/GenBank/DDBJ databases">
        <title>Draft sequence of the Babesia gibsoni genome.</title>
        <authorList>
            <person name="Yamagishi J.Y."/>
            <person name="Xuan X.X."/>
        </authorList>
    </citation>
    <scope>NUCLEOTIDE SEQUENCE</scope>
    <source>
        <strain evidence="2">Azabu</strain>
    </source>
</reference>
<protein>
    <recommendedName>
        <fullName evidence="4">Plus3 domain-containing protein</fullName>
    </recommendedName>
</protein>
<comment type="caution">
    <text evidence="2">The sequence shown here is derived from an EMBL/GenBank/DDBJ whole genome shotgun (WGS) entry which is preliminary data.</text>
</comment>
<feature type="compositionally biased region" description="Basic and acidic residues" evidence="1">
    <location>
        <begin position="20"/>
        <end position="30"/>
    </location>
</feature>
<evidence type="ECO:0000313" key="2">
    <source>
        <dbReference type="EMBL" id="KAK1444906.1"/>
    </source>
</evidence>
<organism evidence="2 3">
    <name type="scientific">Babesia gibsoni</name>
    <dbReference type="NCBI Taxonomy" id="33632"/>
    <lineage>
        <taxon>Eukaryota</taxon>
        <taxon>Sar</taxon>
        <taxon>Alveolata</taxon>
        <taxon>Apicomplexa</taxon>
        <taxon>Aconoidasida</taxon>
        <taxon>Piroplasmida</taxon>
        <taxon>Babesiidae</taxon>
        <taxon>Babesia</taxon>
    </lineage>
</organism>
<gene>
    <name evidence="2" type="ORF">BgAZ_108120</name>
</gene>